<organism evidence="4 5">
    <name type="scientific">Polysphondylium violaceum</name>
    <dbReference type="NCBI Taxonomy" id="133409"/>
    <lineage>
        <taxon>Eukaryota</taxon>
        <taxon>Amoebozoa</taxon>
        <taxon>Evosea</taxon>
        <taxon>Eumycetozoa</taxon>
        <taxon>Dictyostelia</taxon>
        <taxon>Dictyosteliales</taxon>
        <taxon>Dictyosteliaceae</taxon>
        <taxon>Polysphondylium</taxon>
    </lineage>
</organism>
<evidence type="ECO:0000256" key="3">
    <source>
        <dbReference type="PROSITE-ProRule" id="PRU00221"/>
    </source>
</evidence>
<dbReference type="InterPro" id="IPR050505">
    <property type="entry name" value="WDR55/POC1"/>
</dbReference>
<comment type="caution">
    <text evidence="4">The sequence shown here is derived from an EMBL/GenBank/DDBJ whole genome shotgun (WGS) entry which is preliminary data.</text>
</comment>
<gene>
    <name evidence="4" type="ORF">CYY_007135</name>
</gene>
<dbReference type="Proteomes" id="UP000695562">
    <property type="component" value="Unassembled WGS sequence"/>
</dbReference>
<dbReference type="InterPro" id="IPR015943">
    <property type="entry name" value="WD40/YVTN_repeat-like_dom_sf"/>
</dbReference>
<proteinExistence type="predicted"/>
<dbReference type="InterPro" id="IPR036322">
    <property type="entry name" value="WD40_repeat_dom_sf"/>
</dbReference>
<name>A0A8J4UR31_9MYCE</name>
<dbReference type="InterPro" id="IPR019775">
    <property type="entry name" value="WD40_repeat_CS"/>
</dbReference>
<evidence type="ECO:0000256" key="2">
    <source>
        <dbReference type="ARBA" id="ARBA00022737"/>
    </source>
</evidence>
<dbReference type="InterPro" id="IPR001680">
    <property type="entry name" value="WD40_rpt"/>
</dbReference>
<dbReference type="PROSITE" id="PS50294">
    <property type="entry name" value="WD_REPEATS_REGION"/>
    <property type="match status" value="1"/>
</dbReference>
<feature type="repeat" description="WD" evidence="3">
    <location>
        <begin position="587"/>
        <end position="625"/>
    </location>
</feature>
<dbReference type="Gene3D" id="2.130.10.10">
    <property type="entry name" value="YVTN repeat-like/Quinoprotein amine dehydrogenase"/>
    <property type="match status" value="3"/>
</dbReference>
<evidence type="ECO:0008006" key="6">
    <source>
        <dbReference type="Google" id="ProtNLM"/>
    </source>
</evidence>
<keyword evidence="5" id="KW-1185">Reference proteome</keyword>
<dbReference type="OrthoDB" id="2096344at2759"/>
<dbReference type="EMBL" id="AJWJ01000364">
    <property type="protein sequence ID" value="KAF2071536.1"/>
    <property type="molecule type" value="Genomic_DNA"/>
</dbReference>
<dbReference type="PANTHER" id="PTHR44019:SF8">
    <property type="entry name" value="POC1 CENTRIOLAR PROTEIN HOMOLOG"/>
    <property type="match status" value="1"/>
</dbReference>
<evidence type="ECO:0000313" key="5">
    <source>
        <dbReference type="Proteomes" id="UP000695562"/>
    </source>
</evidence>
<evidence type="ECO:0000256" key="1">
    <source>
        <dbReference type="ARBA" id="ARBA00022574"/>
    </source>
</evidence>
<dbReference type="AlphaFoldDB" id="A0A8J4UR31"/>
<dbReference type="PROSITE" id="PS50082">
    <property type="entry name" value="WD_REPEATS_2"/>
    <property type="match status" value="1"/>
</dbReference>
<dbReference type="PROSITE" id="PS00678">
    <property type="entry name" value="WD_REPEATS_1"/>
    <property type="match status" value="1"/>
</dbReference>
<sequence>MTINITESFGVGSSRYISCLAYSDGIVDNRVQLLNDALDQSNTLTTDIDLINTLTVPIGGGIVHWNVKTQQRSLAPNLYTPLHSDAITCLIRSPPIPQEIHKLESSSLFFTKYFHISASYSGEIGIWDYNWNLVGKYQMDASKNIKIMHISLDQSFESFPLMRLAVSDEHGNCNITILDVDLLATPNLKFNIFNTLNGNVYFFGEMVDSKHIVVVQQDVGKKGFQDERTFIVGEGIANLIKINCETGQLVDTKTIKGFSAECGVIVKNQNYYQNADYRELALSMGRTVYILNADSFQLSSISCQGSGLMKDLIFYENNVIVPCSNPDLIHYDTKTNKELNRYKGTHGVAYSLKWAIPGKRLWVFDEAGIHSIYLNNELNNCDNDKETDKVNYSLLYHQISCCGVDFNFDGTKVACGDFLGNVITWSIGENKYEPLNQYFFGIPVRALSWSSGDDDYILVGLMDGSLINWNRITNETTLISNLQDGITCIQWEKKENPTIVAVGTTGGHLNVYQKNKDNDGTFHLEWSILAHQPSTGPQDLRFGSINKFAEIWSLTFHPTNSSIIATCSEDQTTIIWNKSINEKVKVLTGHTTAVTCIDWQVTAKHGMILATCADDQTVRIWNTDNDYDNWKEILVFNTTDMVGEWHTVTYLSLINDNHSTPKVVCVTQNGWIFVWDIISKQKIYSKRVHLGSIEGLKFNFKSKKLVSCSSDCLVHIYNYNNDE</sequence>
<accession>A0A8J4UR31</accession>
<evidence type="ECO:0000313" key="4">
    <source>
        <dbReference type="EMBL" id="KAF2071536.1"/>
    </source>
</evidence>
<keyword evidence="1 3" id="KW-0853">WD repeat</keyword>
<dbReference type="Pfam" id="PF00400">
    <property type="entry name" value="WD40"/>
    <property type="match status" value="3"/>
</dbReference>
<protein>
    <recommendedName>
        <fullName evidence="6">WD40 repeat-containing protein</fullName>
    </recommendedName>
</protein>
<dbReference type="SMART" id="SM00320">
    <property type="entry name" value="WD40"/>
    <property type="match status" value="7"/>
</dbReference>
<keyword evidence="2" id="KW-0677">Repeat</keyword>
<dbReference type="SUPFAM" id="SSF50978">
    <property type="entry name" value="WD40 repeat-like"/>
    <property type="match status" value="2"/>
</dbReference>
<dbReference type="PANTHER" id="PTHR44019">
    <property type="entry name" value="WD REPEAT-CONTAINING PROTEIN 55"/>
    <property type="match status" value="1"/>
</dbReference>
<reference evidence="4" key="1">
    <citation type="submission" date="2020-01" db="EMBL/GenBank/DDBJ databases">
        <title>Development of genomics and gene disruption for Polysphondylium violaceum indicates a role for the polyketide synthase stlB in stalk morphogenesis.</title>
        <authorList>
            <person name="Narita B."/>
            <person name="Kawabe Y."/>
            <person name="Kin K."/>
            <person name="Saito T."/>
            <person name="Gibbs R."/>
            <person name="Kuspa A."/>
            <person name="Muzny D."/>
            <person name="Queller D."/>
            <person name="Richards S."/>
            <person name="Strassman J."/>
            <person name="Sucgang R."/>
            <person name="Worley K."/>
            <person name="Schaap P."/>
        </authorList>
    </citation>
    <scope>NUCLEOTIDE SEQUENCE</scope>
    <source>
        <strain evidence="4">QSvi11</strain>
    </source>
</reference>